<feature type="domain" description="DUF4440" evidence="1">
    <location>
        <begin position="39"/>
        <end position="147"/>
    </location>
</feature>
<reference evidence="2 3" key="1">
    <citation type="submission" date="2018-05" db="EMBL/GenBank/DDBJ databases">
        <title>Complete genome sequence of Flagellimonas aquimarina ECD12 isolated from seaweed Ecklonia cava.</title>
        <authorList>
            <person name="Choi S."/>
            <person name="Seong C."/>
        </authorList>
    </citation>
    <scope>NUCLEOTIDE SEQUENCE [LARGE SCALE GENOMIC DNA]</scope>
    <source>
        <strain evidence="2 3">ECD12</strain>
    </source>
</reference>
<dbReference type="EMBL" id="QGEG01000002">
    <property type="protein sequence ID" value="PWL38464.1"/>
    <property type="molecule type" value="Genomic_DNA"/>
</dbReference>
<evidence type="ECO:0000313" key="3">
    <source>
        <dbReference type="Proteomes" id="UP000245762"/>
    </source>
</evidence>
<protein>
    <recommendedName>
        <fullName evidence="1">DUF4440 domain-containing protein</fullName>
    </recommendedName>
</protein>
<dbReference type="Pfam" id="PF14534">
    <property type="entry name" value="DUF4440"/>
    <property type="match status" value="1"/>
</dbReference>
<name>A0A316KXC0_9FLAO</name>
<dbReference type="Proteomes" id="UP000245762">
    <property type="component" value="Unassembled WGS sequence"/>
</dbReference>
<accession>A0A316KXC0</accession>
<dbReference type="Gene3D" id="3.10.450.50">
    <property type="match status" value="1"/>
</dbReference>
<dbReference type="PROSITE" id="PS51257">
    <property type="entry name" value="PROKAR_LIPOPROTEIN"/>
    <property type="match status" value="1"/>
</dbReference>
<dbReference type="OrthoDB" id="1155228at2"/>
<dbReference type="InterPro" id="IPR032710">
    <property type="entry name" value="NTF2-like_dom_sf"/>
</dbReference>
<evidence type="ECO:0000313" key="2">
    <source>
        <dbReference type="EMBL" id="PWL38464.1"/>
    </source>
</evidence>
<dbReference type="RefSeq" id="WP_109662433.1">
    <property type="nucleotide sequence ID" value="NZ_QGEG01000002.1"/>
</dbReference>
<evidence type="ECO:0000259" key="1">
    <source>
        <dbReference type="Pfam" id="PF14534"/>
    </source>
</evidence>
<dbReference type="AlphaFoldDB" id="A0A316KXC0"/>
<proteinExistence type="predicted"/>
<sequence>MNSYKLPFAYIFIFTLSLACETEPQKSKEEQRQELITTIDKFNTAFANSEISVLESMITDNYRHTNGTYEAIDKETWLQYLKKRQQEIETGILTINSYEMSQLNVEFHDNTAITTAKVITSITKNDELTKNEYRVTNIWVYKNGTWKRAGFHDGKIQ</sequence>
<gene>
    <name evidence="2" type="ORF">DKG77_09370</name>
</gene>
<keyword evidence="3" id="KW-1185">Reference proteome</keyword>
<organism evidence="2 3">
    <name type="scientific">Flagellimonas aquimarina</name>
    <dbReference type="NCBI Taxonomy" id="2201895"/>
    <lineage>
        <taxon>Bacteria</taxon>
        <taxon>Pseudomonadati</taxon>
        <taxon>Bacteroidota</taxon>
        <taxon>Flavobacteriia</taxon>
        <taxon>Flavobacteriales</taxon>
        <taxon>Flavobacteriaceae</taxon>
        <taxon>Flagellimonas</taxon>
    </lineage>
</organism>
<dbReference type="SUPFAM" id="SSF54427">
    <property type="entry name" value="NTF2-like"/>
    <property type="match status" value="1"/>
</dbReference>
<dbReference type="InterPro" id="IPR027843">
    <property type="entry name" value="DUF4440"/>
</dbReference>
<comment type="caution">
    <text evidence="2">The sequence shown here is derived from an EMBL/GenBank/DDBJ whole genome shotgun (WGS) entry which is preliminary data.</text>
</comment>